<dbReference type="EMBL" id="JARIHO010000090">
    <property type="protein sequence ID" value="KAJ7306940.1"/>
    <property type="molecule type" value="Genomic_DNA"/>
</dbReference>
<protein>
    <recommendedName>
        <fullName evidence="3">F-box domain-containing protein</fullName>
    </recommendedName>
</protein>
<proteinExistence type="predicted"/>
<dbReference type="Proteomes" id="UP001218218">
    <property type="component" value="Unassembled WGS sequence"/>
</dbReference>
<evidence type="ECO:0008006" key="3">
    <source>
        <dbReference type="Google" id="ProtNLM"/>
    </source>
</evidence>
<keyword evidence="2" id="KW-1185">Reference proteome</keyword>
<dbReference type="AlphaFoldDB" id="A0AAD6Z4S5"/>
<evidence type="ECO:0000313" key="2">
    <source>
        <dbReference type="Proteomes" id="UP001218218"/>
    </source>
</evidence>
<evidence type="ECO:0000313" key="1">
    <source>
        <dbReference type="EMBL" id="KAJ7306940.1"/>
    </source>
</evidence>
<name>A0AAD6Z4S5_9AGAR</name>
<organism evidence="1 2">
    <name type="scientific">Mycena albidolilacea</name>
    <dbReference type="NCBI Taxonomy" id="1033008"/>
    <lineage>
        <taxon>Eukaryota</taxon>
        <taxon>Fungi</taxon>
        <taxon>Dikarya</taxon>
        <taxon>Basidiomycota</taxon>
        <taxon>Agaricomycotina</taxon>
        <taxon>Agaricomycetes</taxon>
        <taxon>Agaricomycetidae</taxon>
        <taxon>Agaricales</taxon>
        <taxon>Marasmiineae</taxon>
        <taxon>Mycenaceae</taxon>
        <taxon>Mycena</taxon>
    </lineage>
</organism>
<reference evidence="1" key="1">
    <citation type="submission" date="2023-03" db="EMBL/GenBank/DDBJ databases">
        <title>Massive genome expansion in bonnet fungi (Mycena s.s.) driven by repeated elements and novel gene families across ecological guilds.</title>
        <authorList>
            <consortium name="Lawrence Berkeley National Laboratory"/>
            <person name="Harder C.B."/>
            <person name="Miyauchi S."/>
            <person name="Viragh M."/>
            <person name="Kuo A."/>
            <person name="Thoen E."/>
            <person name="Andreopoulos B."/>
            <person name="Lu D."/>
            <person name="Skrede I."/>
            <person name="Drula E."/>
            <person name="Henrissat B."/>
            <person name="Morin E."/>
            <person name="Kohler A."/>
            <person name="Barry K."/>
            <person name="LaButti K."/>
            <person name="Morin E."/>
            <person name="Salamov A."/>
            <person name="Lipzen A."/>
            <person name="Mereny Z."/>
            <person name="Hegedus B."/>
            <person name="Baldrian P."/>
            <person name="Stursova M."/>
            <person name="Weitz H."/>
            <person name="Taylor A."/>
            <person name="Grigoriev I.V."/>
            <person name="Nagy L.G."/>
            <person name="Martin F."/>
            <person name="Kauserud H."/>
        </authorList>
    </citation>
    <scope>NUCLEOTIDE SEQUENCE</scope>
    <source>
        <strain evidence="1">CBHHK002</strain>
    </source>
</reference>
<sequence>MLRPDLQHLRNRLAHLDPQIPLLEAERTTICKTVSAVIYLVLDLPSEVTSEIFLRCLPDAPSVPSSLTAPLLLLKICKRWRDIALRTPALWASFAVHSGSGRAFGIMGSDHLPKWLQRAGAAPLNLRLTYQGHGSPSFPDGFFQIFDHASQWRRVHLAVPFGCFSQPRVQEALRGTFTSLEELSLNPRPPITSMGWRYISDTPLTLFAKAPKLRVVSLISLPLSSVVLPWEQLTGLTAYGLDLEEALSVLQLCPILAHYRLAQVGRVSRRTPSLSPLPPLPHLKTLHLDEYSSDHLLRYLTLPGLTTLSLPPNADDASSYFSRLSPTGLRKLHLREEKNPRGVLRDGLQFFHALSDIELAVFPNDASNIMHLISASPATSHLQSMCMNVKVDRDSFFDGCSLDYTTLLHALALLKTKSLRSCHITCALPDLFKLREHFDDCSYGDPDADAEWSRCEKRYMSGIRPNASHMKQFFELRNEGFSIFVGSTKEVWI</sequence>
<dbReference type="SUPFAM" id="SSF52047">
    <property type="entry name" value="RNI-like"/>
    <property type="match status" value="1"/>
</dbReference>
<gene>
    <name evidence="1" type="ORF">DFH08DRAFT_901411</name>
</gene>
<comment type="caution">
    <text evidence="1">The sequence shown here is derived from an EMBL/GenBank/DDBJ whole genome shotgun (WGS) entry which is preliminary data.</text>
</comment>
<accession>A0AAD6Z4S5</accession>